<dbReference type="Proteomes" id="UP000008909">
    <property type="component" value="Unassembled WGS sequence"/>
</dbReference>
<proteinExistence type="predicted"/>
<reference key="2">
    <citation type="submission" date="2011-10" db="EMBL/GenBank/DDBJ databases">
        <title>The genome and transcriptome sequence of Clonorchis sinensis provide insights into the carcinogenic liver fluke.</title>
        <authorList>
            <person name="Wang X."/>
            <person name="Huang Y."/>
            <person name="Chen W."/>
            <person name="Liu H."/>
            <person name="Guo L."/>
            <person name="Chen Y."/>
            <person name="Luo F."/>
            <person name="Zhou W."/>
            <person name="Sun J."/>
            <person name="Mao Q."/>
            <person name="Liang P."/>
            <person name="Zhou C."/>
            <person name="Tian Y."/>
            <person name="Men J."/>
            <person name="Lv X."/>
            <person name="Huang L."/>
            <person name="Zhou J."/>
            <person name="Hu Y."/>
            <person name="Li R."/>
            <person name="Zhang F."/>
            <person name="Lei H."/>
            <person name="Li X."/>
            <person name="Hu X."/>
            <person name="Liang C."/>
            <person name="Xu J."/>
            <person name="Wu Z."/>
            <person name="Yu X."/>
        </authorList>
    </citation>
    <scope>NUCLEOTIDE SEQUENCE</scope>
    <source>
        <strain>Henan</strain>
    </source>
</reference>
<keyword evidence="2" id="KW-1185">Reference proteome</keyword>
<gene>
    <name evidence="1" type="ORF">CLF_112728</name>
</gene>
<dbReference type="EMBL" id="DF144751">
    <property type="protein sequence ID" value="GAA57440.1"/>
    <property type="molecule type" value="Genomic_DNA"/>
</dbReference>
<reference evidence="1" key="1">
    <citation type="journal article" date="2011" name="Genome Biol.">
        <title>The draft genome of the carcinogenic human liver fluke Clonorchis sinensis.</title>
        <authorList>
            <person name="Wang X."/>
            <person name="Chen W."/>
            <person name="Huang Y."/>
            <person name="Sun J."/>
            <person name="Men J."/>
            <person name="Liu H."/>
            <person name="Luo F."/>
            <person name="Guo L."/>
            <person name="Lv X."/>
            <person name="Deng C."/>
            <person name="Zhou C."/>
            <person name="Fan Y."/>
            <person name="Li X."/>
            <person name="Huang L."/>
            <person name="Hu Y."/>
            <person name="Liang C."/>
            <person name="Hu X."/>
            <person name="Xu J."/>
            <person name="Yu X."/>
        </authorList>
    </citation>
    <scope>NUCLEOTIDE SEQUENCE [LARGE SCALE GENOMIC DNA]</scope>
    <source>
        <strain evidence="1">Henan</strain>
    </source>
</reference>
<evidence type="ECO:0000313" key="2">
    <source>
        <dbReference type="Proteomes" id="UP000008909"/>
    </source>
</evidence>
<sequence>MVRCSSVDGKVIGLIKVNESLIKWVDHRVLCLLIGYLLYLIADPLQCLMPGKKTQRREHNSFIPNKRAREQSCEALYIERALSIWSTSTELRVSVDFGHSVVAFRNLTFLIQMDHDQLAIDVHKLSKTRDDSGKRVRSQVWLTKSWGIRETTLIENSRTLSALPSNRVHWEHTVWSSNQLTGFNRSHNCVVEIVRVKQTFTVADCCHRNVGNGCLLLLWIAFPCRDDRLSMATVTMIIQCDRHKSHHVATDWLAPRVTTSQTEIPVILCDHCDSDILSNFELIAVLISSPWTKGALHSDENSADVVLQAIDRRYFDKVLTHGIPCTTGRLQPTGGGEAAVHCLLVEIHAAKFEQHAVWCGGRETFKNDGIPDFTTSYIIPVFKLPWKVGIFREFCFNRTFGEILYARHKFEWIYAFFRVLDNGMLGRETKISQTVGYRVRYQCVEMSVARVRLLEFDEVATDLLSELGTQVEKCPSPVKRTSSIPRPTPLRIDDVCSTEDETFAS</sequence>
<evidence type="ECO:0000313" key="1">
    <source>
        <dbReference type="EMBL" id="GAA57440.1"/>
    </source>
</evidence>
<accession>G7YWW0</accession>
<dbReference type="AlphaFoldDB" id="G7YWW0"/>
<protein>
    <submittedName>
        <fullName evidence="1">Uncharacterized protein</fullName>
    </submittedName>
</protein>
<name>G7YWW0_CLOSI</name>
<organism evidence="1 2">
    <name type="scientific">Clonorchis sinensis</name>
    <name type="common">Chinese liver fluke</name>
    <dbReference type="NCBI Taxonomy" id="79923"/>
    <lineage>
        <taxon>Eukaryota</taxon>
        <taxon>Metazoa</taxon>
        <taxon>Spiralia</taxon>
        <taxon>Lophotrochozoa</taxon>
        <taxon>Platyhelminthes</taxon>
        <taxon>Trematoda</taxon>
        <taxon>Digenea</taxon>
        <taxon>Opisthorchiida</taxon>
        <taxon>Opisthorchiata</taxon>
        <taxon>Opisthorchiidae</taxon>
        <taxon>Clonorchis</taxon>
    </lineage>
</organism>